<dbReference type="PANTHER" id="PTHR30383">
    <property type="entry name" value="THIOESTERASE 1/PROTEASE 1/LYSOPHOSPHOLIPASE L1"/>
    <property type="match status" value="1"/>
</dbReference>
<dbReference type="GO" id="GO:0004622">
    <property type="term" value="F:phosphatidylcholine lysophospholipase activity"/>
    <property type="evidence" value="ECO:0007669"/>
    <property type="project" value="TreeGrafter"/>
</dbReference>
<dbReference type="Proteomes" id="UP000541558">
    <property type="component" value="Unassembled WGS sequence"/>
</dbReference>
<dbReference type="PANTHER" id="PTHR30383:SF5">
    <property type="entry name" value="SGNH HYDROLASE-TYPE ESTERASE DOMAIN-CONTAINING PROTEIN"/>
    <property type="match status" value="1"/>
</dbReference>
<accession>A0A8H5BCB8</accession>
<comment type="caution">
    <text evidence="3">The sequence shown here is derived from an EMBL/GenBank/DDBJ whole genome shotgun (WGS) entry which is preliminary data.</text>
</comment>
<dbReference type="AlphaFoldDB" id="A0A8H5BCB8"/>
<gene>
    <name evidence="3" type="ORF">D9611_013758</name>
</gene>
<proteinExistence type="predicted"/>
<feature type="signal peptide" evidence="1">
    <location>
        <begin position="1"/>
        <end position="20"/>
    </location>
</feature>
<dbReference type="InterPro" id="IPR036514">
    <property type="entry name" value="SGNH_hydro_sf"/>
</dbReference>
<dbReference type="Pfam" id="PF13472">
    <property type="entry name" value="Lipase_GDSL_2"/>
    <property type="match status" value="1"/>
</dbReference>
<name>A0A8H5BCB8_9AGAR</name>
<dbReference type="InterPro" id="IPR051532">
    <property type="entry name" value="Ester_Hydrolysis_Enzymes"/>
</dbReference>
<feature type="domain" description="SGNH hydrolase-type esterase" evidence="2">
    <location>
        <begin position="86"/>
        <end position="268"/>
    </location>
</feature>
<organism evidence="3 4">
    <name type="scientific">Ephemerocybe angulata</name>
    <dbReference type="NCBI Taxonomy" id="980116"/>
    <lineage>
        <taxon>Eukaryota</taxon>
        <taxon>Fungi</taxon>
        <taxon>Dikarya</taxon>
        <taxon>Basidiomycota</taxon>
        <taxon>Agaricomycotina</taxon>
        <taxon>Agaricomycetes</taxon>
        <taxon>Agaricomycetidae</taxon>
        <taxon>Agaricales</taxon>
        <taxon>Agaricineae</taxon>
        <taxon>Psathyrellaceae</taxon>
        <taxon>Ephemerocybe</taxon>
    </lineage>
</organism>
<dbReference type="EMBL" id="JAACJK010000168">
    <property type="protein sequence ID" value="KAF5320610.1"/>
    <property type="molecule type" value="Genomic_DNA"/>
</dbReference>
<keyword evidence="1" id="KW-0732">Signal</keyword>
<protein>
    <recommendedName>
        <fullName evidence="2">SGNH hydrolase-type esterase domain-containing protein</fullName>
    </recommendedName>
</protein>
<sequence>MICLHIYSLFFLLFTRLVRATPLPLTHLRRSTITSAPTVLTITISLPATQTAAHTNTVSSNTITTTTTAAETATATPAKAITVLPLGDSITFGLGTADRNSYRQFLQQRLKDDAIGIDYIGSVRSGTLTDNENEGHSGAVIDQIRAFGERTIAASAQKPEVVTLLAGTNDVARKLDLANAPARVLSLVDRIHALLPDATVLVGSIPPLPFIDRQNVGVGHFNDVLQNLVQARIAANGNGTANKLAWVSMEEIGVEDLADGVHPNAGGYVKMGRAWASAIEDAIGKGLVIV</sequence>
<evidence type="ECO:0000313" key="3">
    <source>
        <dbReference type="EMBL" id="KAF5320610.1"/>
    </source>
</evidence>
<evidence type="ECO:0000256" key="1">
    <source>
        <dbReference type="SAM" id="SignalP"/>
    </source>
</evidence>
<dbReference type="SUPFAM" id="SSF52266">
    <property type="entry name" value="SGNH hydrolase"/>
    <property type="match status" value="1"/>
</dbReference>
<dbReference type="OrthoDB" id="2119228at2759"/>
<evidence type="ECO:0000313" key="4">
    <source>
        <dbReference type="Proteomes" id="UP000541558"/>
    </source>
</evidence>
<feature type="chain" id="PRO_5034242673" description="SGNH hydrolase-type esterase domain-containing protein" evidence="1">
    <location>
        <begin position="21"/>
        <end position="290"/>
    </location>
</feature>
<keyword evidence="4" id="KW-1185">Reference proteome</keyword>
<dbReference type="InterPro" id="IPR013830">
    <property type="entry name" value="SGNH_hydro"/>
</dbReference>
<evidence type="ECO:0000259" key="2">
    <source>
        <dbReference type="Pfam" id="PF13472"/>
    </source>
</evidence>
<reference evidence="3 4" key="1">
    <citation type="journal article" date="2020" name="ISME J.">
        <title>Uncovering the hidden diversity of litter-decomposition mechanisms in mushroom-forming fungi.</title>
        <authorList>
            <person name="Floudas D."/>
            <person name="Bentzer J."/>
            <person name="Ahren D."/>
            <person name="Johansson T."/>
            <person name="Persson P."/>
            <person name="Tunlid A."/>
        </authorList>
    </citation>
    <scope>NUCLEOTIDE SEQUENCE [LARGE SCALE GENOMIC DNA]</scope>
    <source>
        <strain evidence="3 4">CBS 175.51</strain>
    </source>
</reference>
<dbReference type="Gene3D" id="3.40.50.1110">
    <property type="entry name" value="SGNH hydrolase"/>
    <property type="match status" value="1"/>
</dbReference>